<dbReference type="Proteomes" id="UP001140560">
    <property type="component" value="Unassembled WGS sequence"/>
</dbReference>
<dbReference type="EMBL" id="JAPEUY010000003">
    <property type="protein sequence ID" value="KAJ4375391.1"/>
    <property type="molecule type" value="Genomic_DNA"/>
</dbReference>
<reference evidence="1" key="1">
    <citation type="submission" date="2022-10" db="EMBL/GenBank/DDBJ databases">
        <title>Tapping the CABI collections for fungal endophytes: first genome assemblies for Collariella, Neodidymelliopsis, Ascochyta clinopodiicola, Didymella pomorum, Didymosphaeria variabile, Neocosmospora piperis and Neocucurbitaria cava.</title>
        <authorList>
            <person name="Hill R."/>
        </authorList>
    </citation>
    <scope>NUCLEOTIDE SEQUENCE</scope>
    <source>
        <strain evidence="1">IMI 356814</strain>
    </source>
</reference>
<evidence type="ECO:0000313" key="2">
    <source>
        <dbReference type="Proteomes" id="UP001140560"/>
    </source>
</evidence>
<gene>
    <name evidence="1" type="ORF">N0V83_002478</name>
</gene>
<evidence type="ECO:0000313" key="1">
    <source>
        <dbReference type="EMBL" id="KAJ4375391.1"/>
    </source>
</evidence>
<protein>
    <submittedName>
        <fullName evidence="1">Uncharacterized protein</fullName>
    </submittedName>
</protein>
<sequence length="265" mass="30242">MVNDILPHVHWLLAEVWRFDPTATVLLASVPMMGYPQDDGSEWFVAQKSIIEFNAQLAQIANYYARHGRKIVYVHLSATQRFRLKLNPYVPNPEGYHRIAYDFLNGLIQANERGFFDGDEWNANAANVERPSYELQPLHDNEVTNGIKCHQKRDSSAPDYDTITKSLFRGAKDQEDYINNYACKKEFICKFSWDAEVSGPHLETCSMLTCFLLYRRSILPHSIHSAMEKLALPLVEMGLPISRLINSSFGGKTSKTIWVIGAKTI</sequence>
<proteinExistence type="predicted"/>
<dbReference type="OrthoDB" id="10518769at2759"/>
<dbReference type="InterPro" id="IPR036514">
    <property type="entry name" value="SGNH_hydro_sf"/>
</dbReference>
<dbReference type="AlphaFoldDB" id="A0A9W8YET2"/>
<keyword evidence="2" id="KW-1185">Reference proteome</keyword>
<dbReference type="Gene3D" id="3.40.50.1110">
    <property type="entry name" value="SGNH hydrolase"/>
    <property type="match status" value="1"/>
</dbReference>
<organism evidence="1 2">
    <name type="scientific">Neocucurbitaria cava</name>
    <dbReference type="NCBI Taxonomy" id="798079"/>
    <lineage>
        <taxon>Eukaryota</taxon>
        <taxon>Fungi</taxon>
        <taxon>Dikarya</taxon>
        <taxon>Ascomycota</taxon>
        <taxon>Pezizomycotina</taxon>
        <taxon>Dothideomycetes</taxon>
        <taxon>Pleosporomycetidae</taxon>
        <taxon>Pleosporales</taxon>
        <taxon>Pleosporineae</taxon>
        <taxon>Cucurbitariaceae</taxon>
        <taxon>Neocucurbitaria</taxon>
    </lineage>
</organism>
<name>A0A9W8YET2_9PLEO</name>
<accession>A0A9W8YET2</accession>
<comment type="caution">
    <text evidence="1">The sequence shown here is derived from an EMBL/GenBank/DDBJ whole genome shotgun (WGS) entry which is preliminary data.</text>
</comment>